<organism evidence="3 4">
    <name type="scientific">Meloidogyne javanica</name>
    <name type="common">Root-knot nematode worm</name>
    <dbReference type="NCBI Taxonomy" id="6303"/>
    <lineage>
        <taxon>Eukaryota</taxon>
        <taxon>Metazoa</taxon>
        <taxon>Ecdysozoa</taxon>
        <taxon>Nematoda</taxon>
        <taxon>Chromadorea</taxon>
        <taxon>Rhabditida</taxon>
        <taxon>Tylenchina</taxon>
        <taxon>Tylenchomorpha</taxon>
        <taxon>Tylenchoidea</taxon>
        <taxon>Meloidogynidae</taxon>
        <taxon>Meloidogyninae</taxon>
        <taxon>Meloidogyne</taxon>
        <taxon>Meloidogyne incognita group</taxon>
    </lineage>
</organism>
<dbReference type="WBParaSite" id="scaffold11094_cov161.g15315">
    <property type="protein sequence ID" value="scaffold11094_cov161.g15315"/>
    <property type="gene ID" value="scaffold11094_cov161.g15315"/>
</dbReference>
<evidence type="ECO:0000313" key="4">
    <source>
        <dbReference type="WBParaSite" id="scaffold11094_cov161.g15315"/>
    </source>
</evidence>
<name>A0A915LI20_MELJA</name>
<protein>
    <submittedName>
        <fullName evidence="4">Uncharacterized protein</fullName>
    </submittedName>
</protein>
<accession>A0A915LI20</accession>
<dbReference type="AlphaFoldDB" id="A0A915LI20"/>
<evidence type="ECO:0000313" key="3">
    <source>
        <dbReference type="Proteomes" id="UP000887561"/>
    </source>
</evidence>
<sequence length="591" mass="68300">MTTENSQLFGQWIYNSRLHDDVQTLRNVRRNFFLQLAATQKTEELQLINKLTEMLSGIKGFLNFNNFQNDIQVDEINFLFERFNGTYEYQINQSILLQFPMQFSFMNETSWSNLCTIELNIDYYNGLIDRYSIQYLMIQAGCSILAMNGNGPDQNLVISIVSEELIYSIMMGFKAESSFAQLNYPVDKEVIREIIQQANSNGHYINNVFFRAFEIESRKFFTHFEQIDFYSYPTHAGGTFEMNGIFDNLHEWIKELGRDQSVISDKYNLRLYVENINEDKRVFSKLMEGIRCIGGDDLKSGENSLRSTSNVMEGFEEILLSEPRFDKNIISSPMGLISNILQYEATIRNATRKIPILDNVIMERESIRNHGGNEELALLALSLYTFHGLSNLIHDALPTAKRIFWERKCYYWEAGGIPRQQYNIHFQEMFDEGKLKEDVNCTPITGIHGGYQDLFLNRRQVEQGQTSTQPEQGPPKCMPNCTCNILRKKRSVNFVNEIHSRKKRASRTPINTPGTTPPRLTPSRTPPRTSNVASSSRPDKGKGKAQDKPLTPKNCGPWFAIMWMILKVYLFAMGWMMLAMYYKLIPPVGPF</sequence>
<evidence type="ECO:0000256" key="1">
    <source>
        <dbReference type="SAM" id="MobiDB-lite"/>
    </source>
</evidence>
<keyword evidence="2" id="KW-0812">Transmembrane</keyword>
<feature type="region of interest" description="Disordered" evidence="1">
    <location>
        <begin position="497"/>
        <end position="549"/>
    </location>
</feature>
<keyword evidence="2" id="KW-0472">Membrane</keyword>
<keyword evidence="2" id="KW-1133">Transmembrane helix</keyword>
<keyword evidence="3" id="KW-1185">Reference proteome</keyword>
<dbReference type="Proteomes" id="UP000887561">
    <property type="component" value="Unplaced"/>
</dbReference>
<feature type="transmembrane region" description="Helical" evidence="2">
    <location>
        <begin position="558"/>
        <end position="582"/>
    </location>
</feature>
<reference evidence="4" key="1">
    <citation type="submission" date="2022-11" db="UniProtKB">
        <authorList>
            <consortium name="WormBaseParasite"/>
        </authorList>
    </citation>
    <scope>IDENTIFICATION</scope>
</reference>
<proteinExistence type="predicted"/>
<feature type="compositionally biased region" description="Basic and acidic residues" evidence="1">
    <location>
        <begin position="537"/>
        <end position="547"/>
    </location>
</feature>
<evidence type="ECO:0000256" key="2">
    <source>
        <dbReference type="SAM" id="Phobius"/>
    </source>
</evidence>